<dbReference type="Gene3D" id="1.20.1050.10">
    <property type="match status" value="1"/>
</dbReference>
<reference evidence="3 4" key="1">
    <citation type="submission" date="2024-03" db="EMBL/GenBank/DDBJ databases">
        <title>Aureococcus anophagefferens CCMP1851 and Kratosvirus quantuckense: Draft genome of a second virus-susceptible host strain in the model system.</title>
        <authorList>
            <person name="Chase E."/>
            <person name="Truchon A.R."/>
            <person name="Schepens W."/>
            <person name="Wilhelm S.W."/>
        </authorList>
    </citation>
    <scope>NUCLEOTIDE SEQUENCE [LARGE SCALE GENOMIC DNA]</scope>
    <source>
        <strain evidence="3 4">CCMP1851</strain>
    </source>
</reference>
<dbReference type="Gene3D" id="3.40.30.10">
    <property type="entry name" value="Glutaredoxin"/>
    <property type="match status" value="1"/>
</dbReference>
<dbReference type="Pfam" id="PF04399">
    <property type="entry name" value="Glutaredoxin2_C"/>
    <property type="match status" value="1"/>
</dbReference>
<evidence type="ECO:0000313" key="3">
    <source>
        <dbReference type="EMBL" id="KAK7237341.1"/>
    </source>
</evidence>
<sequence>MAAALITALAFAAASVDGLAATTISLTPTPVLYVYDHCPFCVRARLALGLKGVRHDVRFMANDDIPLPTSLVGKKIAPIWDDGSSAPYAESLDIVRNVDADDKYGPPGMFREMSDRTDLKAWQKSVQQPLRLLQRPRYVKTYLPEFVTRSSKDAFVKNHQLPPYEKPDWKSDKFTMDERWALYNDQSNDAALIAEVNEKLKDLEPLICCEDCCTEGGLSLDDIDLWSRLRSLTIVKGLVFPPKVRAYMDNLAEKGDCPLYDAIAI</sequence>
<dbReference type="PROSITE" id="PS50404">
    <property type="entry name" value="GST_NTER"/>
    <property type="match status" value="1"/>
</dbReference>
<dbReference type="NCBIfam" id="NF007702">
    <property type="entry name" value="PRK10387.1"/>
    <property type="match status" value="1"/>
</dbReference>
<dbReference type="InterPro" id="IPR011767">
    <property type="entry name" value="GLR_AS"/>
</dbReference>
<accession>A0ABR1FSD4</accession>
<organism evidence="3 4">
    <name type="scientific">Aureococcus anophagefferens</name>
    <name type="common">Harmful bloom alga</name>
    <dbReference type="NCBI Taxonomy" id="44056"/>
    <lineage>
        <taxon>Eukaryota</taxon>
        <taxon>Sar</taxon>
        <taxon>Stramenopiles</taxon>
        <taxon>Ochrophyta</taxon>
        <taxon>Pelagophyceae</taxon>
        <taxon>Pelagomonadales</taxon>
        <taxon>Pelagomonadaceae</taxon>
        <taxon>Aureococcus</taxon>
    </lineage>
</organism>
<name>A0ABR1FSD4_AURAN</name>
<keyword evidence="1" id="KW-0732">Signal</keyword>
<evidence type="ECO:0000259" key="2">
    <source>
        <dbReference type="PROSITE" id="PS50404"/>
    </source>
</evidence>
<evidence type="ECO:0000256" key="1">
    <source>
        <dbReference type="SAM" id="SignalP"/>
    </source>
</evidence>
<dbReference type="InterPro" id="IPR007494">
    <property type="entry name" value="Glutaredoxin2_C"/>
</dbReference>
<evidence type="ECO:0000313" key="4">
    <source>
        <dbReference type="Proteomes" id="UP001363151"/>
    </source>
</evidence>
<protein>
    <submittedName>
        <fullName evidence="3">Glutaredoxin</fullName>
    </submittedName>
</protein>
<gene>
    <name evidence="3" type="ORF">SO694_00096090</name>
</gene>
<dbReference type="CDD" id="cd03199">
    <property type="entry name" value="GST_C_GRX2"/>
    <property type="match status" value="1"/>
</dbReference>
<feature type="signal peptide" evidence="1">
    <location>
        <begin position="1"/>
        <end position="18"/>
    </location>
</feature>
<feature type="domain" description="GST N-terminal" evidence="2">
    <location>
        <begin position="28"/>
        <end position="106"/>
    </location>
</feature>
<dbReference type="InterPro" id="IPR036249">
    <property type="entry name" value="Thioredoxin-like_sf"/>
</dbReference>
<dbReference type="InterPro" id="IPR004045">
    <property type="entry name" value="Glutathione_S-Trfase_N"/>
</dbReference>
<dbReference type="Pfam" id="PF13409">
    <property type="entry name" value="GST_N_2"/>
    <property type="match status" value="1"/>
</dbReference>
<dbReference type="EMBL" id="JBBJCI010000252">
    <property type="protein sequence ID" value="KAK7237341.1"/>
    <property type="molecule type" value="Genomic_DNA"/>
</dbReference>
<keyword evidence="4" id="KW-1185">Reference proteome</keyword>
<dbReference type="InterPro" id="IPR036282">
    <property type="entry name" value="Glutathione-S-Trfase_C_sf"/>
</dbReference>
<dbReference type="Proteomes" id="UP001363151">
    <property type="component" value="Unassembled WGS sequence"/>
</dbReference>
<comment type="caution">
    <text evidence="3">The sequence shown here is derived from an EMBL/GenBank/DDBJ whole genome shotgun (WGS) entry which is preliminary data.</text>
</comment>
<feature type="chain" id="PRO_5045951351" evidence="1">
    <location>
        <begin position="19"/>
        <end position="265"/>
    </location>
</feature>
<proteinExistence type="predicted"/>
<dbReference type="SUPFAM" id="SSF47616">
    <property type="entry name" value="GST C-terminal domain-like"/>
    <property type="match status" value="1"/>
</dbReference>
<dbReference type="PROSITE" id="PS00195">
    <property type="entry name" value="GLUTAREDOXIN_1"/>
    <property type="match status" value="1"/>
</dbReference>
<dbReference type="SUPFAM" id="SSF52833">
    <property type="entry name" value="Thioredoxin-like"/>
    <property type="match status" value="1"/>
</dbReference>